<feature type="compositionally biased region" description="Polar residues" evidence="1">
    <location>
        <begin position="400"/>
        <end position="413"/>
    </location>
</feature>
<feature type="domain" description="Right handed beta helix" evidence="2">
    <location>
        <begin position="105"/>
        <end position="235"/>
    </location>
</feature>
<protein>
    <recommendedName>
        <fullName evidence="2">Right handed beta helix domain-containing protein</fullName>
    </recommendedName>
</protein>
<comment type="caution">
    <text evidence="3">The sequence shown here is derived from an EMBL/GenBank/DDBJ whole genome shotgun (WGS) entry which is preliminary data.</text>
</comment>
<dbReference type="AlphaFoldDB" id="A0A812PHE3"/>
<name>A0A812PHE3_9DINO</name>
<dbReference type="SUPFAM" id="SSF51126">
    <property type="entry name" value="Pectin lyase-like"/>
    <property type="match status" value="1"/>
</dbReference>
<evidence type="ECO:0000313" key="3">
    <source>
        <dbReference type="EMBL" id="CAE7334206.1"/>
    </source>
</evidence>
<dbReference type="InterPro" id="IPR006626">
    <property type="entry name" value="PbH1"/>
</dbReference>
<proteinExistence type="predicted"/>
<dbReference type="CDD" id="cd00084">
    <property type="entry name" value="HMG-box_SF"/>
    <property type="match status" value="1"/>
</dbReference>
<sequence>MVTSTSDGPGADAATGAATSMERRPFAKLLLDAINTSQHLMLPRGDPLVDIARVPISSPAHVEASPGSLLPPILELPGIVVTAPVTFRHICLRLNRIGEVDHPLIEVRSGGSLEMTDCRLEGGIKLQAGTSAHLVRTRVSGSSHAGISAMDPLDLSLAECEISNCNGEGLHVTSGSHLRVSDCTFSSNALNGALVDGKAGQSCFSGCTFSANGQFGLWVDSGSSVSWSRSLLQGNTLGDVGGRGSLCGQKHDEAFAAGDACIAWIEKVGEWLPATVLKVLPEAFLILAEVPAKIDVMEPTGPNILRRSRQKAPEPERNLGNVRSVEGGVEVRLPKSSEEAPPVWSKKLATYRRRKSAFLLFLREGGKGAAAWKALDAKERARFQLRARKENQSADKFTAQGASEASQGSNAENRAQRPARKSASVFNRTKHRI</sequence>
<dbReference type="OrthoDB" id="416010at2759"/>
<dbReference type="InterPro" id="IPR012334">
    <property type="entry name" value="Pectin_lyas_fold"/>
</dbReference>
<feature type="region of interest" description="Disordered" evidence="1">
    <location>
        <begin position="388"/>
        <end position="433"/>
    </location>
</feature>
<dbReference type="InterPro" id="IPR011050">
    <property type="entry name" value="Pectin_lyase_fold/virulence"/>
</dbReference>
<dbReference type="SMART" id="SM00710">
    <property type="entry name" value="PbH1"/>
    <property type="match status" value="4"/>
</dbReference>
<gene>
    <name evidence="3" type="ORF">SNAT2548_LOCUS17479</name>
</gene>
<organism evidence="3 4">
    <name type="scientific">Symbiodinium natans</name>
    <dbReference type="NCBI Taxonomy" id="878477"/>
    <lineage>
        <taxon>Eukaryota</taxon>
        <taxon>Sar</taxon>
        <taxon>Alveolata</taxon>
        <taxon>Dinophyceae</taxon>
        <taxon>Suessiales</taxon>
        <taxon>Symbiodiniaceae</taxon>
        <taxon>Symbiodinium</taxon>
    </lineage>
</organism>
<accession>A0A812PHE3</accession>
<evidence type="ECO:0000259" key="2">
    <source>
        <dbReference type="Pfam" id="PF13229"/>
    </source>
</evidence>
<dbReference type="Proteomes" id="UP000604046">
    <property type="component" value="Unassembled WGS sequence"/>
</dbReference>
<keyword evidence="4" id="KW-1185">Reference proteome</keyword>
<dbReference type="InterPro" id="IPR039448">
    <property type="entry name" value="Beta_helix"/>
</dbReference>
<dbReference type="Pfam" id="PF13229">
    <property type="entry name" value="Beta_helix"/>
    <property type="match status" value="1"/>
</dbReference>
<reference evidence="3" key="1">
    <citation type="submission" date="2021-02" db="EMBL/GenBank/DDBJ databases">
        <authorList>
            <person name="Dougan E. K."/>
            <person name="Rhodes N."/>
            <person name="Thang M."/>
            <person name="Chan C."/>
        </authorList>
    </citation>
    <scope>NUCLEOTIDE SEQUENCE</scope>
</reference>
<evidence type="ECO:0000256" key="1">
    <source>
        <dbReference type="SAM" id="MobiDB-lite"/>
    </source>
</evidence>
<evidence type="ECO:0000313" key="4">
    <source>
        <dbReference type="Proteomes" id="UP000604046"/>
    </source>
</evidence>
<dbReference type="EMBL" id="CAJNDS010002113">
    <property type="protein sequence ID" value="CAE7334206.1"/>
    <property type="molecule type" value="Genomic_DNA"/>
</dbReference>
<dbReference type="Gene3D" id="2.160.20.10">
    <property type="entry name" value="Single-stranded right-handed beta-helix, Pectin lyase-like"/>
    <property type="match status" value="1"/>
</dbReference>